<name>A0ABU1T7N7_9SPHI</name>
<reference evidence="1 2" key="1">
    <citation type="submission" date="2023-07" db="EMBL/GenBank/DDBJ databases">
        <title>Sorghum-associated microbial communities from plants grown in Nebraska, USA.</title>
        <authorList>
            <person name="Schachtman D."/>
        </authorList>
    </citation>
    <scope>NUCLEOTIDE SEQUENCE [LARGE SCALE GENOMIC DNA]</scope>
    <source>
        <strain evidence="1 2">3262</strain>
    </source>
</reference>
<evidence type="ECO:0000313" key="1">
    <source>
        <dbReference type="EMBL" id="MDR6941394.1"/>
    </source>
</evidence>
<dbReference type="EMBL" id="JAVDUU010000001">
    <property type="protein sequence ID" value="MDR6941394.1"/>
    <property type="molecule type" value="Genomic_DNA"/>
</dbReference>
<gene>
    <name evidence="1" type="ORF">J2W55_001222</name>
</gene>
<organism evidence="1 2">
    <name type="scientific">Mucilaginibacter pocheonensis</name>
    <dbReference type="NCBI Taxonomy" id="398050"/>
    <lineage>
        <taxon>Bacteria</taxon>
        <taxon>Pseudomonadati</taxon>
        <taxon>Bacteroidota</taxon>
        <taxon>Sphingobacteriia</taxon>
        <taxon>Sphingobacteriales</taxon>
        <taxon>Sphingobacteriaceae</taxon>
        <taxon>Mucilaginibacter</taxon>
    </lineage>
</organism>
<dbReference type="InterPro" id="IPR017686">
    <property type="entry name" value="Phg/plasmid-like_prot"/>
</dbReference>
<evidence type="ECO:0000313" key="2">
    <source>
        <dbReference type="Proteomes" id="UP001247620"/>
    </source>
</evidence>
<dbReference type="Pfam" id="PF06067">
    <property type="entry name" value="DUF932"/>
    <property type="match status" value="1"/>
</dbReference>
<sequence>MTNYSSNIVKPKVWQVIGTTIAKNATSAEAIQQAGLDFEVLKRPNLHALPSGNNIISDNSFYTFRTDNEAILGDKVGKDYEVMQNVDAFSFFDSIVGGQNQIRYETAGALGYGSTIFVTAKLPEYIKVGRNDLIDQYLFLTSTHDGTGSITIAFTPVRIWCSNTLNAALNNCSNCIKIRHTASAAEKLKGAHKMLGISNQLSVELEAIFNRWARVRITDPQVKRLIQLAMIPNKETFEKLKAGKDEELSSHYNNMVSSVFDYAMTADSQQENTAKGTLFGAYNAVTGYYQNVRNYRDEESKFKSIMYGMGQDRSQVAFNLCTNFAKNGSTTLLLN</sequence>
<keyword evidence="2" id="KW-1185">Reference proteome</keyword>
<dbReference type="InterPro" id="IPR026325">
    <property type="entry name" value="DUF932"/>
</dbReference>
<accession>A0ABU1T7N7</accession>
<dbReference type="Proteomes" id="UP001247620">
    <property type="component" value="Unassembled WGS sequence"/>
</dbReference>
<dbReference type="RefSeq" id="WP_310093092.1">
    <property type="nucleotide sequence ID" value="NZ_JAVDUU010000001.1"/>
</dbReference>
<dbReference type="NCBIfam" id="TIGR03299">
    <property type="entry name" value="LGT_TIGR03299"/>
    <property type="match status" value="1"/>
</dbReference>
<protein>
    <submittedName>
        <fullName evidence="1">Phage/plasmid-like protein (TIGR03299 family)</fullName>
    </submittedName>
</protein>
<proteinExistence type="predicted"/>
<comment type="caution">
    <text evidence="1">The sequence shown here is derived from an EMBL/GenBank/DDBJ whole genome shotgun (WGS) entry which is preliminary data.</text>
</comment>